<dbReference type="PANTHER" id="PTHR33050">
    <property type="entry name" value="REVERSE TRANSCRIPTASE DOMAIN-CONTAINING PROTEIN"/>
    <property type="match status" value="1"/>
</dbReference>
<dbReference type="PANTHER" id="PTHR33050:SF7">
    <property type="entry name" value="RIBONUCLEASE H"/>
    <property type="match status" value="1"/>
</dbReference>
<protein>
    <recommendedName>
        <fullName evidence="3">Reverse transcriptase RNase H-like domain-containing protein</fullName>
    </recommendedName>
</protein>
<name>A0A5B0S1S5_PUCGR</name>
<evidence type="ECO:0000313" key="1">
    <source>
        <dbReference type="EMBL" id="KAA1132000.1"/>
    </source>
</evidence>
<dbReference type="InterPro" id="IPR052055">
    <property type="entry name" value="Hepadnavirus_pol/RT"/>
</dbReference>
<accession>A0A5B0S1S5</accession>
<organism evidence="1 2">
    <name type="scientific">Puccinia graminis f. sp. tritici</name>
    <dbReference type="NCBI Taxonomy" id="56615"/>
    <lineage>
        <taxon>Eukaryota</taxon>
        <taxon>Fungi</taxon>
        <taxon>Dikarya</taxon>
        <taxon>Basidiomycota</taxon>
        <taxon>Pucciniomycotina</taxon>
        <taxon>Pucciniomycetes</taxon>
        <taxon>Pucciniales</taxon>
        <taxon>Pucciniaceae</taxon>
        <taxon>Puccinia</taxon>
    </lineage>
</organism>
<gene>
    <name evidence="1" type="ORF">PGTUg99_035484</name>
</gene>
<dbReference type="AlphaFoldDB" id="A0A5B0S1S5"/>
<proteinExistence type="predicted"/>
<evidence type="ECO:0000313" key="2">
    <source>
        <dbReference type="Proteomes" id="UP000325313"/>
    </source>
</evidence>
<reference evidence="1 2" key="1">
    <citation type="submission" date="2019-05" db="EMBL/GenBank/DDBJ databases">
        <title>Emergence of the Ug99 lineage of the wheat stem rust pathogen through somatic hybridization.</title>
        <authorList>
            <person name="Li F."/>
            <person name="Upadhyaya N.M."/>
            <person name="Sperschneider J."/>
            <person name="Matny O."/>
            <person name="Nguyen-Phuc H."/>
            <person name="Mago R."/>
            <person name="Raley C."/>
            <person name="Miller M.E."/>
            <person name="Silverstein K.A.T."/>
            <person name="Henningsen E."/>
            <person name="Hirsch C.D."/>
            <person name="Visser B."/>
            <person name="Pretorius Z.A."/>
            <person name="Steffenson B.J."/>
            <person name="Schwessinger B."/>
            <person name="Dodds P.N."/>
            <person name="Figueroa M."/>
        </authorList>
    </citation>
    <scope>NUCLEOTIDE SEQUENCE [LARGE SCALE GENOMIC DNA]</scope>
    <source>
        <strain evidence="1 2">Ug99</strain>
    </source>
</reference>
<evidence type="ECO:0008006" key="3">
    <source>
        <dbReference type="Google" id="ProtNLM"/>
    </source>
</evidence>
<dbReference type="Proteomes" id="UP000325313">
    <property type="component" value="Unassembled WGS sequence"/>
</dbReference>
<sequence length="126" mass="14295">MKETWRDGTPPRGIAWLETVAIRLGVLMLIDMGLGGKGSNYVVWTDNTVTESTLVSKKSKDAFVNEEWKIIQALLIENQTDITPRRVTSKENRADALSRGIQNPHVNENRVWVTIPEDLSFFLFHA</sequence>
<dbReference type="EMBL" id="VDEP01000102">
    <property type="protein sequence ID" value="KAA1132000.1"/>
    <property type="molecule type" value="Genomic_DNA"/>
</dbReference>
<comment type="caution">
    <text evidence="1">The sequence shown here is derived from an EMBL/GenBank/DDBJ whole genome shotgun (WGS) entry which is preliminary data.</text>
</comment>